<dbReference type="CDD" id="cd18186">
    <property type="entry name" value="BTB_POZ_ZBTB_KLHL-like"/>
    <property type="match status" value="1"/>
</dbReference>
<dbReference type="PANTHER" id="PTHR24394:SF29">
    <property type="entry name" value="MYONEURIN"/>
    <property type="match status" value="1"/>
</dbReference>
<feature type="domain" description="C2H2-type" evidence="10">
    <location>
        <begin position="502"/>
        <end position="529"/>
    </location>
</feature>
<keyword evidence="6" id="KW-0539">Nucleus</keyword>
<comment type="subcellular location">
    <subcellularLocation>
        <location evidence="1">Nucleus</location>
    </subcellularLocation>
</comment>
<dbReference type="PROSITE" id="PS50097">
    <property type="entry name" value="BTB"/>
    <property type="match status" value="1"/>
</dbReference>
<dbReference type="Proteomes" id="UP000828390">
    <property type="component" value="Unassembled WGS sequence"/>
</dbReference>
<evidence type="ECO:0000256" key="4">
    <source>
        <dbReference type="ARBA" id="ARBA00022771"/>
    </source>
</evidence>
<name>A0A9D4NBS2_DREPO</name>
<proteinExistence type="predicted"/>
<keyword evidence="5" id="KW-0862">Zinc</keyword>
<evidence type="ECO:0000256" key="6">
    <source>
        <dbReference type="ARBA" id="ARBA00023242"/>
    </source>
</evidence>
<dbReference type="PROSITE" id="PS00028">
    <property type="entry name" value="ZINC_FINGER_C2H2_1"/>
    <property type="match status" value="5"/>
</dbReference>
<keyword evidence="3" id="KW-0677">Repeat</keyword>
<evidence type="ECO:0000256" key="1">
    <source>
        <dbReference type="ARBA" id="ARBA00004123"/>
    </source>
</evidence>
<evidence type="ECO:0000256" key="3">
    <source>
        <dbReference type="ARBA" id="ARBA00022737"/>
    </source>
</evidence>
<dbReference type="FunFam" id="3.30.160.60:FF:000145">
    <property type="entry name" value="Zinc finger protein 574"/>
    <property type="match status" value="1"/>
</dbReference>
<evidence type="ECO:0000313" key="11">
    <source>
        <dbReference type="EMBL" id="KAH3890764.1"/>
    </source>
</evidence>
<feature type="region of interest" description="Disordered" evidence="8">
    <location>
        <begin position="275"/>
        <end position="305"/>
    </location>
</feature>
<dbReference type="GO" id="GO:0000981">
    <property type="term" value="F:DNA-binding transcription factor activity, RNA polymerase II-specific"/>
    <property type="evidence" value="ECO:0007669"/>
    <property type="project" value="TreeGrafter"/>
</dbReference>
<evidence type="ECO:0000256" key="2">
    <source>
        <dbReference type="ARBA" id="ARBA00022723"/>
    </source>
</evidence>
<dbReference type="PANTHER" id="PTHR24394">
    <property type="entry name" value="ZINC FINGER PROTEIN"/>
    <property type="match status" value="1"/>
</dbReference>
<feature type="domain" description="C2H2-type" evidence="10">
    <location>
        <begin position="529"/>
        <end position="561"/>
    </location>
</feature>
<comment type="caution">
    <text evidence="11">The sequence shown here is derived from an EMBL/GenBank/DDBJ whole genome shotgun (WGS) entry which is preliminary data.</text>
</comment>
<feature type="domain" description="C2H2-type" evidence="10">
    <location>
        <begin position="381"/>
        <end position="408"/>
    </location>
</feature>
<evidence type="ECO:0000259" key="9">
    <source>
        <dbReference type="PROSITE" id="PS50097"/>
    </source>
</evidence>
<dbReference type="InterPro" id="IPR011333">
    <property type="entry name" value="SKP1/BTB/POZ_sf"/>
</dbReference>
<dbReference type="SUPFAM" id="SSF57667">
    <property type="entry name" value="beta-beta-alpha zinc fingers"/>
    <property type="match status" value="3"/>
</dbReference>
<accession>A0A9D4NBS2</accession>
<dbReference type="Gene3D" id="3.30.160.60">
    <property type="entry name" value="Classic Zinc Finger"/>
    <property type="match status" value="5"/>
</dbReference>
<evidence type="ECO:0000259" key="10">
    <source>
        <dbReference type="PROSITE" id="PS50157"/>
    </source>
</evidence>
<keyword evidence="12" id="KW-1185">Reference proteome</keyword>
<gene>
    <name evidence="11" type="ORF">DPMN_014852</name>
</gene>
<keyword evidence="4 7" id="KW-0863">Zinc-finger</keyword>
<evidence type="ECO:0000256" key="8">
    <source>
        <dbReference type="SAM" id="MobiDB-lite"/>
    </source>
</evidence>
<dbReference type="GO" id="GO:0008270">
    <property type="term" value="F:zinc ion binding"/>
    <property type="evidence" value="ECO:0007669"/>
    <property type="project" value="UniProtKB-KW"/>
</dbReference>
<dbReference type="AlphaFoldDB" id="A0A9D4NBS2"/>
<feature type="compositionally biased region" description="Basic and acidic residues" evidence="8">
    <location>
        <begin position="275"/>
        <end position="291"/>
    </location>
</feature>
<keyword evidence="2" id="KW-0479">Metal-binding</keyword>
<dbReference type="PROSITE" id="PS50157">
    <property type="entry name" value="ZINC_FINGER_C2H2_2"/>
    <property type="match status" value="5"/>
</dbReference>
<dbReference type="Pfam" id="PF00096">
    <property type="entry name" value="zf-C2H2"/>
    <property type="match status" value="1"/>
</dbReference>
<protein>
    <submittedName>
        <fullName evidence="11">Uncharacterized protein</fullName>
    </submittedName>
</protein>
<dbReference type="SUPFAM" id="SSF54695">
    <property type="entry name" value="POZ domain"/>
    <property type="match status" value="1"/>
</dbReference>
<dbReference type="Pfam" id="PF00651">
    <property type="entry name" value="BTB"/>
    <property type="match status" value="1"/>
</dbReference>
<feature type="domain" description="BTB" evidence="9">
    <location>
        <begin position="27"/>
        <end position="90"/>
    </location>
</feature>
<feature type="domain" description="C2H2-type" evidence="10">
    <location>
        <begin position="409"/>
        <end position="437"/>
    </location>
</feature>
<dbReference type="Gene3D" id="3.30.710.10">
    <property type="entry name" value="Potassium Channel Kv1.1, Chain A"/>
    <property type="match status" value="1"/>
</dbReference>
<feature type="domain" description="C2H2-type" evidence="10">
    <location>
        <begin position="474"/>
        <end position="501"/>
    </location>
</feature>
<dbReference type="GO" id="GO:0005634">
    <property type="term" value="C:nucleus"/>
    <property type="evidence" value="ECO:0007669"/>
    <property type="project" value="UniProtKB-SubCell"/>
</dbReference>
<dbReference type="InterPro" id="IPR000210">
    <property type="entry name" value="BTB/POZ_dom"/>
</dbReference>
<dbReference type="SMART" id="SM00355">
    <property type="entry name" value="ZnF_C2H2"/>
    <property type="match status" value="9"/>
</dbReference>
<evidence type="ECO:0000256" key="7">
    <source>
        <dbReference type="PROSITE-ProRule" id="PRU00042"/>
    </source>
</evidence>
<dbReference type="SMART" id="SM00225">
    <property type="entry name" value="BTB"/>
    <property type="match status" value="1"/>
</dbReference>
<evidence type="ECO:0000256" key="5">
    <source>
        <dbReference type="ARBA" id="ARBA00022833"/>
    </source>
</evidence>
<sequence length="768" mass="87334">MVNLEVQGHCMALLHHLYTLLETGTMCDVTLQASDRNIRVHKLVLVASSPFFADLIVRSTKSSLQLRSYSGNVLKIVVNFMYLGTLQVSPEDIDDVISLCKDFQLMDALKLCNNYKEKVKGNSQVANELKAVDESNHGYHISLQSSSEQNEEFIERFVENDEPVRIKKQAAVKGKSLKAIAKSKKTRKRAFKGPKQKHKRDIVEYPKNANIVYESQVSTIKMEVDETNYKADDNANTKKIEESSNSTDKEHVNFSVTENTYDTDTDDFEISSDFEKAPETKKESIKTKETNKTLQTGEKPKRVYKKREREQVPCSVCSKVLSSRKRKVFHEFSKHGIQYDAEKYNMTPCEMEASQGCTYVASNRHNLKAHMKSRHSEARPHVCEFCGKAFKLANILRTHLNIHSSEKTWQCLLCDEGFNQQSGLDIHIKRHHIGEKSWSELCHLCSEKFMLKSDLSWHLFKAHGQPLPENYKVYQCDQCSFMTKSCKDFERHENIHKGIKKYMCGLCQKACSTNSELKRHVSFHGEKKFKCPFEGCQFACTDQIGLQKHQRLMHTHKDVKPFACPICHYRTGVKGNVDKHIRTVHDLVVVTKHTVALKMKYAQFDSGDVITKDGQLVAAASLRKSLQEGPPLDKDGNIVTEIEESGPSEKEYYMKNEPKCENTKQEQYDNSVNISNAQGISSGVMSNLDPSEYTAAVMNLMPNYAGIVQSQNGRDLTMLTNFVYINGSQALQATSEAEDLRMPTCNANGVEQMQVFNLEHGDVYISNL</sequence>
<dbReference type="InterPro" id="IPR036236">
    <property type="entry name" value="Znf_C2H2_sf"/>
</dbReference>
<dbReference type="InterPro" id="IPR013087">
    <property type="entry name" value="Znf_C2H2_type"/>
</dbReference>
<dbReference type="EMBL" id="JAIWYP010000001">
    <property type="protein sequence ID" value="KAH3890764.1"/>
    <property type="molecule type" value="Genomic_DNA"/>
</dbReference>
<reference evidence="11" key="1">
    <citation type="journal article" date="2019" name="bioRxiv">
        <title>The Genome of the Zebra Mussel, Dreissena polymorpha: A Resource for Invasive Species Research.</title>
        <authorList>
            <person name="McCartney M.A."/>
            <person name="Auch B."/>
            <person name="Kono T."/>
            <person name="Mallez S."/>
            <person name="Zhang Y."/>
            <person name="Obille A."/>
            <person name="Becker A."/>
            <person name="Abrahante J.E."/>
            <person name="Garbe J."/>
            <person name="Badalamenti J.P."/>
            <person name="Herman A."/>
            <person name="Mangelson H."/>
            <person name="Liachko I."/>
            <person name="Sullivan S."/>
            <person name="Sone E.D."/>
            <person name="Koren S."/>
            <person name="Silverstein K.A.T."/>
            <person name="Beckman K.B."/>
            <person name="Gohl D.M."/>
        </authorList>
    </citation>
    <scope>NUCLEOTIDE SEQUENCE</scope>
    <source>
        <strain evidence="11">Duluth1</strain>
        <tissue evidence="11">Whole animal</tissue>
    </source>
</reference>
<organism evidence="11 12">
    <name type="scientific">Dreissena polymorpha</name>
    <name type="common">Zebra mussel</name>
    <name type="synonym">Mytilus polymorpha</name>
    <dbReference type="NCBI Taxonomy" id="45954"/>
    <lineage>
        <taxon>Eukaryota</taxon>
        <taxon>Metazoa</taxon>
        <taxon>Spiralia</taxon>
        <taxon>Lophotrochozoa</taxon>
        <taxon>Mollusca</taxon>
        <taxon>Bivalvia</taxon>
        <taxon>Autobranchia</taxon>
        <taxon>Heteroconchia</taxon>
        <taxon>Euheterodonta</taxon>
        <taxon>Imparidentia</taxon>
        <taxon>Neoheterodontei</taxon>
        <taxon>Myida</taxon>
        <taxon>Dreissenoidea</taxon>
        <taxon>Dreissenidae</taxon>
        <taxon>Dreissena</taxon>
    </lineage>
</organism>
<reference evidence="11" key="2">
    <citation type="submission" date="2020-11" db="EMBL/GenBank/DDBJ databases">
        <authorList>
            <person name="McCartney M.A."/>
            <person name="Auch B."/>
            <person name="Kono T."/>
            <person name="Mallez S."/>
            <person name="Becker A."/>
            <person name="Gohl D.M."/>
            <person name="Silverstein K.A.T."/>
            <person name="Koren S."/>
            <person name="Bechman K.B."/>
            <person name="Herman A."/>
            <person name="Abrahante J.E."/>
            <person name="Garbe J."/>
        </authorList>
    </citation>
    <scope>NUCLEOTIDE SEQUENCE</scope>
    <source>
        <strain evidence="11">Duluth1</strain>
        <tissue evidence="11">Whole animal</tissue>
    </source>
</reference>
<evidence type="ECO:0000313" key="12">
    <source>
        <dbReference type="Proteomes" id="UP000828390"/>
    </source>
</evidence>